<dbReference type="CDD" id="cd00338">
    <property type="entry name" value="Ser_Recombinase"/>
    <property type="match status" value="1"/>
</dbReference>
<dbReference type="SMART" id="SM00857">
    <property type="entry name" value="Resolvase"/>
    <property type="match status" value="1"/>
</dbReference>
<dbReference type="PANTHER" id="PTHR30461">
    <property type="entry name" value="DNA-INVERTASE FROM LAMBDOID PROPHAGE"/>
    <property type="match status" value="1"/>
</dbReference>
<dbReference type="InterPro" id="IPR050639">
    <property type="entry name" value="SSR_resolvase"/>
</dbReference>
<evidence type="ECO:0000313" key="7">
    <source>
        <dbReference type="Proteomes" id="UP000809621"/>
    </source>
</evidence>
<evidence type="ECO:0000256" key="1">
    <source>
        <dbReference type="ARBA" id="ARBA00023125"/>
    </source>
</evidence>
<dbReference type="Gene3D" id="3.40.50.1390">
    <property type="entry name" value="Resolvase, N-terminal catalytic domain"/>
    <property type="match status" value="1"/>
</dbReference>
<dbReference type="PROSITE" id="PS51737">
    <property type="entry name" value="RECOMBINASE_DNA_BIND"/>
    <property type="match status" value="1"/>
</dbReference>
<comment type="caution">
    <text evidence="6">The sequence shown here is derived from an EMBL/GenBank/DDBJ whole genome shotgun (WGS) entry which is preliminary data.</text>
</comment>
<reference evidence="6 7" key="1">
    <citation type="submission" date="2021-02" db="EMBL/GenBank/DDBJ databases">
        <authorList>
            <person name="Park J.-S."/>
        </authorList>
    </citation>
    <scope>NUCLEOTIDE SEQUENCE [LARGE SCALE GENOMIC DNA]</scope>
    <source>
        <strain evidence="6 7">188UL20-2</strain>
    </source>
</reference>
<protein>
    <submittedName>
        <fullName evidence="6">Recombinase family protein</fullName>
    </submittedName>
</protein>
<dbReference type="EMBL" id="JAFEUM010000012">
    <property type="protein sequence ID" value="MBM7038542.1"/>
    <property type="molecule type" value="Genomic_DNA"/>
</dbReference>
<dbReference type="Proteomes" id="UP000809621">
    <property type="component" value="Unassembled WGS sequence"/>
</dbReference>
<gene>
    <name evidence="6" type="ORF">JQC93_19370</name>
</gene>
<evidence type="ECO:0000256" key="2">
    <source>
        <dbReference type="ARBA" id="ARBA00023172"/>
    </source>
</evidence>
<dbReference type="PROSITE" id="PS51736">
    <property type="entry name" value="RECOMBINASES_3"/>
    <property type="match status" value="1"/>
</dbReference>
<feature type="domain" description="Recombinase" evidence="5">
    <location>
        <begin position="173"/>
        <end position="291"/>
    </location>
</feature>
<dbReference type="Pfam" id="PF07508">
    <property type="entry name" value="Recombinase"/>
    <property type="match status" value="1"/>
</dbReference>
<sequence>MKRAFLYLRFSSATQAKGHSYERQHSRAVEYCQRNNLDLQETTYEDLGISAFKGSNLQGSLGRLLEAINVGVITQDDVILVENLDRISRQEPTNAMSLFSQLLGTGIPIVTLTDGQTHSKQDLQDNPYKLFVSIAALLRAYEESKTKSIRLKSAWEKKHREAKQGVVKTKIVPSWLKVDNGKLEVIPSQAESISYIFHLASSGKGCAAIASQLNREKIPPLSLRAKHWHSSFIARLLNDGRVIGRLTPFNHNPDGTITPDISRVIENYYPQVIPEQLYYEVQAAKKAPTNRAGRKGANFSNLLQGCAYCQTCGGKMSYINKGAKNKRTHLQCSSSKLKGCSNDTRYEYSYIEGKVLNLLYAVDLSSLMPTVITSGADSLQSLVGRLAEIEKKIDSLIDISEIPQARDKLIQLGQEQNQLKSKIDQASEEAKAQNHARGITESIAAWDELLTTCANGNTENRIKLNGFLRNNAKFIFSTSEAEDGEGFITTLITAYLFNMNDPWFTVGGDLKKGGKTQNYSGNHST</sequence>
<evidence type="ECO:0000256" key="3">
    <source>
        <dbReference type="SAM" id="Coils"/>
    </source>
</evidence>
<dbReference type="Gene3D" id="3.90.1750.20">
    <property type="entry name" value="Putative Large Serine Recombinase, Chain B, Domain 2"/>
    <property type="match status" value="1"/>
</dbReference>
<dbReference type="InterPro" id="IPR011109">
    <property type="entry name" value="DNA_bind_recombinase_dom"/>
</dbReference>
<dbReference type="InterPro" id="IPR038109">
    <property type="entry name" value="DNA_bind_recomb_sf"/>
</dbReference>
<feature type="domain" description="Resolvase/invertase-type recombinase catalytic" evidence="4">
    <location>
        <begin position="3"/>
        <end position="162"/>
    </location>
</feature>
<evidence type="ECO:0000259" key="5">
    <source>
        <dbReference type="PROSITE" id="PS51737"/>
    </source>
</evidence>
<evidence type="ECO:0000313" key="6">
    <source>
        <dbReference type="EMBL" id="MBM7038542.1"/>
    </source>
</evidence>
<evidence type="ECO:0000259" key="4">
    <source>
        <dbReference type="PROSITE" id="PS51736"/>
    </source>
</evidence>
<proteinExistence type="predicted"/>
<name>A0ABS2HPF7_9VIBR</name>
<dbReference type="SUPFAM" id="SSF53041">
    <property type="entry name" value="Resolvase-like"/>
    <property type="match status" value="1"/>
</dbReference>
<dbReference type="InterPro" id="IPR036162">
    <property type="entry name" value="Resolvase-like_N_sf"/>
</dbReference>
<dbReference type="PANTHER" id="PTHR30461:SF2">
    <property type="entry name" value="SERINE RECOMBINASE PINE-RELATED"/>
    <property type="match status" value="1"/>
</dbReference>
<dbReference type="InterPro" id="IPR006119">
    <property type="entry name" value="Resolv_N"/>
</dbReference>
<keyword evidence="7" id="KW-1185">Reference proteome</keyword>
<dbReference type="Pfam" id="PF00239">
    <property type="entry name" value="Resolvase"/>
    <property type="match status" value="1"/>
</dbReference>
<accession>A0ABS2HPF7</accession>
<organism evidence="6 7">
    <name type="scientific">Vibrio ulleungensis</name>
    <dbReference type="NCBI Taxonomy" id="2807619"/>
    <lineage>
        <taxon>Bacteria</taxon>
        <taxon>Pseudomonadati</taxon>
        <taxon>Pseudomonadota</taxon>
        <taxon>Gammaproteobacteria</taxon>
        <taxon>Vibrionales</taxon>
        <taxon>Vibrionaceae</taxon>
        <taxon>Vibrio</taxon>
    </lineage>
</organism>
<feature type="coiled-coil region" evidence="3">
    <location>
        <begin position="379"/>
        <end position="436"/>
    </location>
</feature>
<keyword evidence="2" id="KW-0233">DNA recombination</keyword>
<dbReference type="RefSeq" id="WP_205159982.1">
    <property type="nucleotide sequence ID" value="NZ_JAFEUM010000012.1"/>
</dbReference>
<keyword evidence="3" id="KW-0175">Coiled coil</keyword>
<keyword evidence="1" id="KW-0238">DNA-binding</keyword>